<feature type="region of interest" description="Disordered" evidence="6">
    <location>
        <begin position="282"/>
        <end position="347"/>
    </location>
</feature>
<feature type="transmembrane region" description="Helical" evidence="7">
    <location>
        <begin position="14"/>
        <end position="35"/>
    </location>
</feature>
<reference evidence="9" key="1">
    <citation type="journal article" date="2021" name="Nat. Commun.">
        <title>Genetic determinants of endophytism in the Arabidopsis root mycobiome.</title>
        <authorList>
            <person name="Mesny F."/>
            <person name="Miyauchi S."/>
            <person name="Thiergart T."/>
            <person name="Pickel B."/>
            <person name="Atanasova L."/>
            <person name="Karlsson M."/>
            <person name="Huettel B."/>
            <person name="Barry K.W."/>
            <person name="Haridas S."/>
            <person name="Chen C."/>
            <person name="Bauer D."/>
            <person name="Andreopoulos W."/>
            <person name="Pangilinan J."/>
            <person name="LaButti K."/>
            <person name="Riley R."/>
            <person name="Lipzen A."/>
            <person name="Clum A."/>
            <person name="Drula E."/>
            <person name="Henrissat B."/>
            <person name="Kohler A."/>
            <person name="Grigoriev I.V."/>
            <person name="Martin F.M."/>
            <person name="Hacquard S."/>
        </authorList>
    </citation>
    <scope>NUCLEOTIDE SEQUENCE</scope>
    <source>
        <strain evidence="9">MPI-CAGE-CH-0230</strain>
    </source>
</reference>
<feature type="transmembrane region" description="Helical" evidence="7">
    <location>
        <begin position="98"/>
        <end position="121"/>
    </location>
</feature>
<keyword evidence="10" id="KW-1185">Reference proteome</keyword>
<evidence type="ECO:0000256" key="1">
    <source>
        <dbReference type="ARBA" id="ARBA00004141"/>
    </source>
</evidence>
<keyword evidence="4 7" id="KW-0472">Membrane</keyword>
<comment type="similarity">
    <text evidence="5">Belongs to the SAT4 family.</text>
</comment>
<feature type="region of interest" description="Disordered" evidence="6">
    <location>
        <begin position="419"/>
        <end position="537"/>
    </location>
</feature>
<dbReference type="Proteomes" id="UP000756346">
    <property type="component" value="Unassembled WGS sequence"/>
</dbReference>
<feature type="transmembrane region" description="Helical" evidence="7">
    <location>
        <begin position="742"/>
        <end position="762"/>
    </location>
</feature>
<evidence type="ECO:0000256" key="4">
    <source>
        <dbReference type="ARBA" id="ARBA00023136"/>
    </source>
</evidence>
<dbReference type="Pfam" id="PF20684">
    <property type="entry name" value="Fung_rhodopsin"/>
    <property type="match status" value="1"/>
</dbReference>
<accession>A0A9P8YGT1</accession>
<evidence type="ECO:0000256" key="2">
    <source>
        <dbReference type="ARBA" id="ARBA00022692"/>
    </source>
</evidence>
<feature type="compositionally biased region" description="Low complexity" evidence="6">
    <location>
        <begin position="514"/>
        <end position="537"/>
    </location>
</feature>
<sequence length="964" mass="101741">MVHTFPVLYPSQRMFISLCVIFAVLPVVAVVLRVIARRMSNRKLDLSDKIMIGACVLLVIYQGVNISAVLVGGLGIPGEQIENEFGIRPSQEMFIKHLLAMQVMWTTDITIVKISILTLYLRIFTMRAFIIAAKVTMALCVTWMIIMGAGSIFICRPFALYWDPTLPGECGNLLAFWIFTGTLNIVTDLTILVLPMPYLYGLEIALYRKLVLIATFGIGFIVCIVSSIRLKALVGYEQSDSTGTTIPTALLSVMEPALGIILGCVPLLRPLFGGRYSATGTAKLGPRSTSEHNSSENSKGSKVSKRSFNQLKDDTGSETQLRPEQGDYEVGAGRATPHAGSERTGSFELGRISMKKTWAVDEELALGDESHGSDASGAVDVEETGVNGDHRASAGTKHGRCPHCQPRLALANVEIHPRRQFRNRVRDDSDGDSGAESESGDDLKEVDTPSPASPASPSSPASLPSPTSPPSPQTPPPAATSIAPPPPPAPAVTTSTLPATTTVQPPPPPPPPAVTTANPVTTASPVTTTSPATSIISPPVINLPVTTIAPPVTTIEPPVTTVAPPAPPPPPVVTSQSQPNLVKDPARETNDNSTTDVPATTAAPSIATTVPLASPFTTLTPIAPPRTTATTSLDTTSSDEQSTTTTESPTTTQPTLTLTQVTTSLTLSSSGLGNGVPATTLSTRASPSATTRRESITTGLGFMPIESAAPIILPSSTPAGPSADHNDASFDTVPWSIGAGGVAALSIVIALASIATTAFVFYKCCWPRVSKGRPPSSVFGAFVPGRKFWEKPSSAVRGNGPAAPDMAHVRPGDKIMDQVMAAAYEAEQGNAGVYGRYAERRASWHTDNSSILEEKQRQYEAAVAASAINGTAPPDPRKSKGLHLGQMMNAFLKDRHDKPGASQMEEMPRSPAGTTSGPTAFMPKGHQIEWSWRVSVRRASQNLRGGDGGDGWLAKAARLGGFKS</sequence>
<dbReference type="GeneID" id="70190296"/>
<feature type="transmembrane region" description="Helical" evidence="7">
    <location>
        <begin position="206"/>
        <end position="228"/>
    </location>
</feature>
<feature type="compositionally biased region" description="Polar residues" evidence="6">
    <location>
        <begin position="295"/>
        <end position="310"/>
    </location>
</feature>
<keyword evidence="2 7" id="KW-0812">Transmembrane</keyword>
<evidence type="ECO:0000256" key="7">
    <source>
        <dbReference type="SAM" id="Phobius"/>
    </source>
</evidence>
<feature type="region of interest" description="Disordered" evidence="6">
    <location>
        <begin position="616"/>
        <end position="693"/>
    </location>
</feature>
<name>A0A9P8YGT1_9PEZI</name>
<proteinExistence type="inferred from homology"/>
<evidence type="ECO:0000256" key="5">
    <source>
        <dbReference type="ARBA" id="ARBA00038359"/>
    </source>
</evidence>
<dbReference type="PANTHER" id="PTHR33048">
    <property type="entry name" value="PTH11-LIKE INTEGRAL MEMBRANE PROTEIN (AFU_ORTHOLOGUE AFUA_5G11245)"/>
    <property type="match status" value="1"/>
</dbReference>
<feature type="region of interest" description="Disordered" evidence="6">
    <location>
        <begin position="898"/>
        <end position="920"/>
    </location>
</feature>
<feature type="compositionally biased region" description="Low complexity" evidence="6">
    <location>
        <begin position="491"/>
        <end position="503"/>
    </location>
</feature>
<feature type="region of interest" description="Disordered" evidence="6">
    <location>
        <begin position="559"/>
        <end position="602"/>
    </location>
</feature>
<dbReference type="InterPro" id="IPR052337">
    <property type="entry name" value="SAT4-like"/>
</dbReference>
<dbReference type="PANTHER" id="PTHR33048:SF57">
    <property type="entry name" value="INTEGRAL MEMBRANE PROTEIN-RELATED"/>
    <property type="match status" value="1"/>
</dbReference>
<evidence type="ECO:0000259" key="8">
    <source>
        <dbReference type="Pfam" id="PF20684"/>
    </source>
</evidence>
<dbReference type="EMBL" id="JAGTJQ010000001">
    <property type="protein sequence ID" value="KAH7040010.1"/>
    <property type="molecule type" value="Genomic_DNA"/>
</dbReference>
<feature type="transmembrane region" description="Helical" evidence="7">
    <location>
        <begin position="174"/>
        <end position="194"/>
    </location>
</feature>
<feature type="transmembrane region" description="Helical" evidence="7">
    <location>
        <begin position="128"/>
        <end position="154"/>
    </location>
</feature>
<feature type="domain" description="Rhodopsin" evidence="8">
    <location>
        <begin position="32"/>
        <end position="272"/>
    </location>
</feature>
<comment type="caution">
    <text evidence="9">The sequence shown here is derived from an EMBL/GenBank/DDBJ whole genome shotgun (WGS) entry which is preliminary data.</text>
</comment>
<dbReference type="OrthoDB" id="5329176at2759"/>
<dbReference type="GO" id="GO:0016020">
    <property type="term" value="C:membrane"/>
    <property type="evidence" value="ECO:0007669"/>
    <property type="project" value="UniProtKB-SubCell"/>
</dbReference>
<dbReference type="InterPro" id="IPR049326">
    <property type="entry name" value="Rhodopsin_dom_fungi"/>
</dbReference>
<dbReference type="RefSeq" id="XP_046018065.1">
    <property type="nucleotide sequence ID" value="XM_046160750.1"/>
</dbReference>
<evidence type="ECO:0000256" key="3">
    <source>
        <dbReference type="ARBA" id="ARBA00022989"/>
    </source>
</evidence>
<organism evidence="9 10">
    <name type="scientific">Microdochium trichocladiopsis</name>
    <dbReference type="NCBI Taxonomy" id="1682393"/>
    <lineage>
        <taxon>Eukaryota</taxon>
        <taxon>Fungi</taxon>
        <taxon>Dikarya</taxon>
        <taxon>Ascomycota</taxon>
        <taxon>Pezizomycotina</taxon>
        <taxon>Sordariomycetes</taxon>
        <taxon>Xylariomycetidae</taxon>
        <taxon>Xylariales</taxon>
        <taxon>Microdochiaceae</taxon>
        <taxon>Microdochium</taxon>
    </lineage>
</organism>
<feature type="transmembrane region" description="Helical" evidence="7">
    <location>
        <begin position="56"/>
        <end position="78"/>
    </location>
</feature>
<evidence type="ECO:0000313" key="9">
    <source>
        <dbReference type="EMBL" id="KAH7040010.1"/>
    </source>
</evidence>
<gene>
    <name evidence="9" type="ORF">B0I36DRAFT_379081</name>
</gene>
<feature type="compositionally biased region" description="Low complexity" evidence="6">
    <location>
        <begin position="616"/>
        <end position="670"/>
    </location>
</feature>
<feature type="compositionally biased region" description="Pro residues" evidence="6">
    <location>
        <begin position="504"/>
        <end position="513"/>
    </location>
</feature>
<feature type="compositionally biased region" description="Low complexity" evidence="6">
    <location>
        <begin position="448"/>
        <end position="465"/>
    </location>
</feature>
<dbReference type="AlphaFoldDB" id="A0A9P8YGT1"/>
<comment type="subcellular location">
    <subcellularLocation>
        <location evidence="1">Membrane</location>
        <topology evidence="1">Multi-pass membrane protein</topology>
    </subcellularLocation>
</comment>
<feature type="compositionally biased region" description="Pro residues" evidence="6">
    <location>
        <begin position="466"/>
        <end position="490"/>
    </location>
</feature>
<evidence type="ECO:0000313" key="10">
    <source>
        <dbReference type="Proteomes" id="UP000756346"/>
    </source>
</evidence>
<protein>
    <recommendedName>
        <fullName evidence="8">Rhodopsin domain-containing protein</fullName>
    </recommendedName>
</protein>
<feature type="compositionally biased region" description="Polar residues" evidence="6">
    <location>
        <begin position="677"/>
        <end position="690"/>
    </location>
</feature>
<keyword evidence="3 7" id="KW-1133">Transmembrane helix</keyword>
<evidence type="ECO:0000256" key="6">
    <source>
        <dbReference type="SAM" id="MobiDB-lite"/>
    </source>
</evidence>
<feature type="compositionally biased region" description="Acidic residues" evidence="6">
    <location>
        <begin position="429"/>
        <end position="440"/>
    </location>
</feature>